<dbReference type="STRING" id="1802443.A2117_00735"/>
<dbReference type="PANTHER" id="PTHR30437:SF4">
    <property type="entry name" value="TRANSCRIPTION ELONGATION FACTOR GREA"/>
    <property type="match status" value="1"/>
</dbReference>
<comment type="caution">
    <text evidence="2">The sequence shown here is derived from an EMBL/GenBank/DDBJ whole genome shotgun (WGS) entry which is preliminary data.</text>
</comment>
<dbReference type="AlphaFoldDB" id="A0A1G2QM96"/>
<name>A0A1G2QM96_9BACT</name>
<sequence>MTNQGNIFLTKEGRTRLEREFAELLRLKVFKTSGESPRIFHSEDINPEFLAFQEDMDLLDARIIELEAILKSAQLIKPPPKDQQNLISLGAKVIIEIDGEEDEFEIIGSLEASPSLGKISNECPVGKNLLGHKVGDEVVVGTNPKIVYKIKKIKY</sequence>
<dbReference type="SUPFAM" id="SSF46557">
    <property type="entry name" value="GreA transcript cleavage protein, N-terminal domain"/>
    <property type="match status" value="1"/>
</dbReference>
<organism evidence="2 3">
    <name type="scientific">Candidatus Wildermuthbacteria bacterium GWA2_46_15</name>
    <dbReference type="NCBI Taxonomy" id="1802443"/>
    <lineage>
        <taxon>Bacteria</taxon>
        <taxon>Candidatus Wildermuthiibacteriota</taxon>
    </lineage>
</organism>
<reference evidence="2 3" key="1">
    <citation type="journal article" date="2016" name="Nat. Commun.">
        <title>Thousands of microbial genomes shed light on interconnected biogeochemical processes in an aquifer system.</title>
        <authorList>
            <person name="Anantharaman K."/>
            <person name="Brown C.T."/>
            <person name="Hug L.A."/>
            <person name="Sharon I."/>
            <person name="Castelle C.J."/>
            <person name="Probst A.J."/>
            <person name="Thomas B.C."/>
            <person name="Singh A."/>
            <person name="Wilkins M.J."/>
            <person name="Karaoz U."/>
            <person name="Brodie E.L."/>
            <person name="Williams K.H."/>
            <person name="Hubbard S.S."/>
            <person name="Banfield J.F."/>
        </authorList>
    </citation>
    <scope>NUCLEOTIDE SEQUENCE [LARGE SCALE GENOMIC DNA]</scope>
</reference>
<protein>
    <recommendedName>
        <fullName evidence="1">Transcription elongation factor GreA/GreB C-terminal domain-containing protein</fullName>
    </recommendedName>
</protein>
<dbReference type="InterPro" id="IPR036805">
    <property type="entry name" value="Tscrpt_elong_fac_GreA/B_N_sf"/>
</dbReference>
<dbReference type="EMBL" id="MHTO01000028">
    <property type="protein sequence ID" value="OHA61710.1"/>
    <property type="molecule type" value="Genomic_DNA"/>
</dbReference>
<dbReference type="Proteomes" id="UP000179245">
    <property type="component" value="Unassembled WGS sequence"/>
</dbReference>
<dbReference type="GO" id="GO:0032784">
    <property type="term" value="P:regulation of DNA-templated transcription elongation"/>
    <property type="evidence" value="ECO:0007669"/>
    <property type="project" value="InterPro"/>
</dbReference>
<dbReference type="Pfam" id="PF01272">
    <property type="entry name" value="GreA_GreB"/>
    <property type="match status" value="1"/>
</dbReference>
<dbReference type="GO" id="GO:0006354">
    <property type="term" value="P:DNA-templated transcription elongation"/>
    <property type="evidence" value="ECO:0007669"/>
    <property type="project" value="TreeGrafter"/>
</dbReference>
<dbReference type="PIRSF" id="PIRSF006092">
    <property type="entry name" value="GreA_GreB"/>
    <property type="match status" value="1"/>
</dbReference>
<dbReference type="GO" id="GO:0070063">
    <property type="term" value="F:RNA polymerase binding"/>
    <property type="evidence" value="ECO:0007669"/>
    <property type="project" value="InterPro"/>
</dbReference>
<dbReference type="InterPro" id="IPR036953">
    <property type="entry name" value="GreA/GreB_C_sf"/>
</dbReference>
<evidence type="ECO:0000259" key="1">
    <source>
        <dbReference type="Pfam" id="PF01272"/>
    </source>
</evidence>
<evidence type="ECO:0000313" key="2">
    <source>
        <dbReference type="EMBL" id="OHA61710.1"/>
    </source>
</evidence>
<dbReference type="SUPFAM" id="SSF54534">
    <property type="entry name" value="FKBP-like"/>
    <property type="match status" value="1"/>
</dbReference>
<dbReference type="InterPro" id="IPR023459">
    <property type="entry name" value="Tscrpt_elong_fac_GreA/B_fam"/>
</dbReference>
<dbReference type="Gene3D" id="3.10.50.30">
    <property type="entry name" value="Transcription elongation factor, GreA/GreB, C-terminal domain"/>
    <property type="match status" value="1"/>
</dbReference>
<accession>A0A1G2QM96</accession>
<dbReference type="PANTHER" id="PTHR30437">
    <property type="entry name" value="TRANSCRIPTION ELONGATION FACTOR GREA"/>
    <property type="match status" value="1"/>
</dbReference>
<dbReference type="GO" id="GO:0003677">
    <property type="term" value="F:DNA binding"/>
    <property type="evidence" value="ECO:0007669"/>
    <property type="project" value="InterPro"/>
</dbReference>
<gene>
    <name evidence="2" type="ORF">A2117_00735</name>
</gene>
<proteinExistence type="predicted"/>
<feature type="domain" description="Transcription elongation factor GreA/GreB C-terminal" evidence="1">
    <location>
        <begin position="85"/>
        <end position="155"/>
    </location>
</feature>
<dbReference type="InterPro" id="IPR001437">
    <property type="entry name" value="Tscrpt_elong_fac_GreA/B_C"/>
</dbReference>
<evidence type="ECO:0000313" key="3">
    <source>
        <dbReference type="Proteomes" id="UP000179245"/>
    </source>
</evidence>
<dbReference type="Gene3D" id="1.10.287.180">
    <property type="entry name" value="Transcription elongation factor, GreA/GreB, N-terminal domain"/>
    <property type="match status" value="1"/>
</dbReference>